<evidence type="ECO:0000256" key="1">
    <source>
        <dbReference type="ARBA" id="ARBA00006581"/>
    </source>
</evidence>
<dbReference type="EMBL" id="CP000859">
    <property type="protein sequence ID" value="ABW68831.1"/>
    <property type="molecule type" value="Genomic_DNA"/>
</dbReference>
<organism evidence="9 10">
    <name type="scientific">Desulfosudis oleivorans (strain DSM 6200 / JCM 39069 / Hxd3)</name>
    <name type="common">Desulfococcus oleovorans</name>
    <dbReference type="NCBI Taxonomy" id="96561"/>
    <lineage>
        <taxon>Bacteria</taxon>
        <taxon>Pseudomonadati</taxon>
        <taxon>Thermodesulfobacteriota</taxon>
        <taxon>Desulfobacteria</taxon>
        <taxon>Desulfobacterales</taxon>
        <taxon>Desulfosudaceae</taxon>
        <taxon>Desulfosudis</taxon>
    </lineage>
</organism>
<dbReference type="KEGG" id="dol:Dole_3028"/>
<dbReference type="GO" id="GO:0000287">
    <property type="term" value="F:magnesium ion binding"/>
    <property type="evidence" value="ECO:0007669"/>
    <property type="project" value="UniProtKB-UniRule"/>
</dbReference>
<dbReference type="Proteomes" id="UP000008561">
    <property type="component" value="Chromosome"/>
</dbReference>
<dbReference type="Pfam" id="PF00692">
    <property type="entry name" value="dUTPase"/>
    <property type="match status" value="1"/>
</dbReference>
<keyword evidence="4 7" id="KW-0460">Magnesium</keyword>
<evidence type="ECO:0000256" key="4">
    <source>
        <dbReference type="ARBA" id="ARBA00022842"/>
    </source>
</evidence>
<evidence type="ECO:0000256" key="6">
    <source>
        <dbReference type="ARBA" id="ARBA00047686"/>
    </source>
</evidence>
<feature type="domain" description="dUTPase-like" evidence="8">
    <location>
        <begin position="25"/>
        <end position="156"/>
    </location>
</feature>
<evidence type="ECO:0000259" key="8">
    <source>
        <dbReference type="Pfam" id="PF00692"/>
    </source>
</evidence>
<dbReference type="InterPro" id="IPR029054">
    <property type="entry name" value="dUTPase-like"/>
</dbReference>
<evidence type="ECO:0000313" key="10">
    <source>
        <dbReference type="Proteomes" id="UP000008561"/>
    </source>
</evidence>
<dbReference type="Gene3D" id="2.70.40.10">
    <property type="match status" value="1"/>
</dbReference>
<feature type="binding site" evidence="7">
    <location>
        <begin position="94"/>
        <end position="96"/>
    </location>
    <ligand>
        <name>substrate</name>
    </ligand>
</feature>
<comment type="catalytic activity">
    <reaction evidence="6 7">
        <text>dUTP + H2O = dUMP + diphosphate + H(+)</text>
        <dbReference type="Rhea" id="RHEA:10248"/>
        <dbReference type="ChEBI" id="CHEBI:15377"/>
        <dbReference type="ChEBI" id="CHEBI:15378"/>
        <dbReference type="ChEBI" id="CHEBI:33019"/>
        <dbReference type="ChEBI" id="CHEBI:61555"/>
        <dbReference type="ChEBI" id="CHEBI:246422"/>
        <dbReference type="EC" id="3.6.1.23"/>
    </reaction>
</comment>
<dbReference type="InterPro" id="IPR036157">
    <property type="entry name" value="dUTPase-like_sf"/>
</dbReference>
<accession>A8ZZ58</accession>
<sequence>MNPSTDSPAPVVNILRVRPEADADIDLPRYMTPNAAGMDLQAALEEDLTVGKGQIALVPTGFAVELPPGYEAQIRPRSGLAVRHGIGLINSPGTIDADYRGEVQVAVINLGPSDFTIHRKDRIAQMVIQPVCRARLAPVDELTPTDRGPGGFGHTGV</sequence>
<gene>
    <name evidence="7" type="primary">dut</name>
    <name evidence="9" type="ordered locus">Dole_3028</name>
</gene>
<proteinExistence type="inferred from homology"/>
<comment type="caution">
    <text evidence="7">Lacks conserved residue(s) required for the propagation of feature annotation.</text>
</comment>
<evidence type="ECO:0000256" key="3">
    <source>
        <dbReference type="ARBA" id="ARBA00022801"/>
    </source>
</evidence>
<keyword evidence="10" id="KW-1185">Reference proteome</keyword>
<evidence type="ECO:0000256" key="5">
    <source>
        <dbReference type="ARBA" id="ARBA00023080"/>
    </source>
</evidence>
<dbReference type="FunFam" id="2.70.40.10:FF:000002">
    <property type="entry name" value="dUTP diphosphatase"/>
    <property type="match status" value="1"/>
</dbReference>
<feature type="binding site" evidence="7">
    <location>
        <begin position="77"/>
        <end position="79"/>
    </location>
    <ligand>
        <name>substrate</name>
    </ligand>
</feature>
<name>A8ZZ58_DESOH</name>
<dbReference type="AlphaFoldDB" id="A8ZZ58"/>
<dbReference type="GO" id="GO:0006226">
    <property type="term" value="P:dUMP biosynthetic process"/>
    <property type="evidence" value="ECO:0007669"/>
    <property type="project" value="UniProtKB-UniRule"/>
</dbReference>
<evidence type="ECO:0000256" key="2">
    <source>
        <dbReference type="ARBA" id="ARBA00022723"/>
    </source>
</evidence>
<dbReference type="STRING" id="96561.Dole_3028"/>
<dbReference type="InterPro" id="IPR033704">
    <property type="entry name" value="dUTPase_trimeric"/>
</dbReference>
<reference evidence="9 10" key="1">
    <citation type="submission" date="2007-10" db="EMBL/GenBank/DDBJ databases">
        <title>Complete sequence of Desulfococcus oleovorans Hxd3.</title>
        <authorList>
            <consortium name="US DOE Joint Genome Institute"/>
            <person name="Copeland A."/>
            <person name="Lucas S."/>
            <person name="Lapidus A."/>
            <person name="Barry K."/>
            <person name="Glavina del Rio T."/>
            <person name="Dalin E."/>
            <person name="Tice H."/>
            <person name="Pitluck S."/>
            <person name="Kiss H."/>
            <person name="Brettin T."/>
            <person name="Bruce D."/>
            <person name="Detter J.C."/>
            <person name="Han C."/>
            <person name="Schmutz J."/>
            <person name="Larimer F."/>
            <person name="Land M."/>
            <person name="Hauser L."/>
            <person name="Kyrpides N."/>
            <person name="Kim E."/>
            <person name="Wawrik B."/>
            <person name="Richardson P."/>
        </authorList>
    </citation>
    <scope>NUCLEOTIDE SEQUENCE [LARGE SCALE GENOMIC DNA]</scope>
    <source>
        <strain evidence="10">DSM 6200 / JCM 39069 / Hxd3</strain>
    </source>
</reference>
<dbReference type="GO" id="GO:0004170">
    <property type="term" value="F:dUTP diphosphatase activity"/>
    <property type="evidence" value="ECO:0007669"/>
    <property type="project" value="UniProtKB-UniRule"/>
</dbReference>
<dbReference type="eggNOG" id="COG0756">
    <property type="taxonomic scope" value="Bacteria"/>
</dbReference>
<dbReference type="RefSeq" id="WP_012176442.1">
    <property type="nucleotide sequence ID" value="NC_009943.1"/>
</dbReference>
<dbReference type="UniPathway" id="UPA00610">
    <property type="reaction ID" value="UER00666"/>
</dbReference>
<dbReference type="EC" id="3.6.1.23" evidence="7"/>
<comment type="cofactor">
    <cofactor evidence="7">
        <name>Mg(2+)</name>
        <dbReference type="ChEBI" id="CHEBI:18420"/>
    </cofactor>
</comment>
<comment type="pathway">
    <text evidence="7">Pyrimidine metabolism; dUMP biosynthesis; dUMP from dCTP (dUTP route): step 2/2.</text>
</comment>
<dbReference type="SUPFAM" id="SSF51283">
    <property type="entry name" value="dUTPase-like"/>
    <property type="match status" value="1"/>
</dbReference>
<feature type="binding site" evidence="7">
    <location>
        <position position="90"/>
    </location>
    <ligand>
        <name>substrate</name>
    </ligand>
</feature>
<dbReference type="NCBIfam" id="NF001862">
    <property type="entry name" value="PRK00601.1"/>
    <property type="match status" value="1"/>
</dbReference>
<dbReference type="InterPro" id="IPR008181">
    <property type="entry name" value="dUTPase"/>
</dbReference>
<dbReference type="HAMAP" id="MF_00116">
    <property type="entry name" value="dUTPase_bact"/>
    <property type="match status" value="1"/>
</dbReference>
<dbReference type="HOGENOM" id="CLU_068508_1_0_7"/>
<keyword evidence="2 7" id="KW-0479">Metal-binding</keyword>
<keyword evidence="3 7" id="KW-0378">Hydrolase</keyword>
<evidence type="ECO:0000256" key="7">
    <source>
        <dbReference type="HAMAP-Rule" id="MF_00116"/>
    </source>
</evidence>
<dbReference type="PANTHER" id="PTHR11241:SF0">
    <property type="entry name" value="DEOXYURIDINE 5'-TRIPHOSPHATE NUCLEOTIDOHYDROLASE"/>
    <property type="match status" value="1"/>
</dbReference>
<dbReference type="GO" id="GO:0046081">
    <property type="term" value="P:dUTP catabolic process"/>
    <property type="evidence" value="ECO:0007669"/>
    <property type="project" value="InterPro"/>
</dbReference>
<protein>
    <recommendedName>
        <fullName evidence="7">Deoxyuridine 5'-triphosphate nucleotidohydrolase</fullName>
        <shortName evidence="7">dUTPase</shortName>
        <ecNumber evidence="7">3.6.1.23</ecNumber>
    </recommendedName>
    <alternativeName>
        <fullName evidence="7">dUTP pyrophosphatase</fullName>
    </alternativeName>
</protein>
<evidence type="ECO:0000313" key="9">
    <source>
        <dbReference type="EMBL" id="ABW68831.1"/>
    </source>
</evidence>
<keyword evidence="5 7" id="KW-0546">Nucleotide metabolism</keyword>
<dbReference type="PANTHER" id="PTHR11241">
    <property type="entry name" value="DEOXYURIDINE 5'-TRIPHOSPHATE NUCLEOTIDOHYDROLASE"/>
    <property type="match status" value="1"/>
</dbReference>
<dbReference type="NCBIfam" id="TIGR00576">
    <property type="entry name" value="dut"/>
    <property type="match status" value="1"/>
</dbReference>
<comment type="similarity">
    <text evidence="1 7">Belongs to the dUTPase family.</text>
</comment>
<dbReference type="CDD" id="cd07557">
    <property type="entry name" value="trimeric_dUTPase"/>
    <property type="match status" value="1"/>
</dbReference>
<comment type="function">
    <text evidence="7">This enzyme is involved in nucleotide metabolism: it produces dUMP, the immediate precursor of thymidine nucleotides and it decreases the intracellular concentration of dUTP so that uracil cannot be incorporated into DNA.</text>
</comment>